<evidence type="ECO:0000313" key="4">
    <source>
        <dbReference type="Proteomes" id="UP000076063"/>
    </source>
</evidence>
<dbReference type="RefSeq" id="WP_024909805.1">
    <property type="nucleotide sequence ID" value="NZ_CABGRY010000037.1"/>
</dbReference>
<sequence length="351" mass="35058">MGKPAARARIDSSAHTGPIQSGSPNVIIGGFPAARKGDPLSCSQHGQGSILSGSTTVFVNGLPLAREGDKTGCNTSATPAVASTQPAPPQYWGGTAAKDAGKDGAIHGDVYDARVLGAYASLEDKSGFGKPDTASAGFALADITVGNTKSQDKYKGEVRTKVGVATASGTLVTDRADYGAINLNANATAIQYGASGSIGKEGQQYGGVGGDVYLATAEAKAVSELYDGNKGRYGFNVELGAEAAAVKGEATAKADFYGVVVADGKLSGSAGSAGASAGVGTWIDSTDYSFNLKVSGELAAALGLGGDASIKFALKPILDWIYDDDESKPSPAAGSGDGVIKTGCVTVLIGD</sequence>
<feature type="compositionally biased region" description="Polar residues" evidence="1">
    <location>
        <begin position="13"/>
        <end position="24"/>
    </location>
</feature>
<proteinExistence type="predicted"/>
<evidence type="ECO:0000313" key="2">
    <source>
        <dbReference type="EMBL" id="CZX16049.1"/>
    </source>
</evidence>
<dbReference type="Gene3D" id="2.60.200.60">
    <property type="match status" value="1"/>
</dbReference>
<dbReference type="Proteomes" id="UP001158416">
    <property type="component" value="Unassembled WGS sequence"/>
</dbReference>
<dbReference type="Pfam" id="PF05488">
    <property type="entry name" value="PAAR_motif"/>
    <property type="match status" value="1"/>
</dbReference>
<feature type="region of interest" description="Disordered" evidence="1">
    <location>
        <begin position="1"/>
        <end position="24"/>
    </location>
</feature>
<dbReference type="InterPro" id="IPR008727">
    <property type="entry name" value="PAAR_motif"/>
</dbReference>
<name>A0A161ZUF4_9ENTR</name>
<accession>A0A161ZUF4</accession>
<organism evidence="2 4">
    <name type="scientific">Enterobacter bugandensis</name>
    <dbReference type="NCBI Taxonomy" id="881260"/>
    <lineage>
        <taxon>Bacteria</taxon>
        <taxon>Pseudomonadati</taxon>
        <taxon>Pseudomonadota</taxon>
        <taxon>Gammaproteobacteria</taxon>
        <taxon>Enterobacterales</taxon>
        <taxon>Enterobacteriaceae</taxon>
        <taxon>Enterobacter</taxon>
    </lineage>
</organism>
<evidence type="ECO:0000313" key="3">
    <source>
        <dbReference type="EMBL" id="MDH1318394.1"/>
    </source>
</evidence>
<reference evidence="3" key="2">
    <citation type="submission" date="2022-09" db="EMBL/GenBank/DDBJ databases">
        <title>Intensive care unit water sources are persistently colonized with multi-drug resistant bacteria and are the site of extensive horizontal gene transfer of antibiotic resistance genes.</title>
        <authorList>
            <person name="Diorio-Toth L."/>
        </authorList>
    </citation>
    <scope>NUCLEOTIDE SEQUENCE</scope>
    <source>
        <strain evidence="3">GD03936</strain>
    </source>
</reference>
<dbReference type="EMBL" id="JAOCAP010000003">
    <property type="protein sequence ID" value="MDH1318394.1"/>
    <property type="molecule type" value="Genomic_DNA"/>
</dbReference>
<dbReference type="OrthoDB" id="9807902at2"/>
<protein>
    <submittedName>
        <fullName evidence="3">PAAR domain-containing protein</fullName>
    </submittedName>
    <submittedName>
        <fullName evidence="2">Rhs family protein</fullName>
    </submittedName>
</protein>
<gene>
    <name evidence="3" type="ORF">N5C39_08465</name>
    <name evidence="2" type="ORF">SAMEA2273372_00959</name>
</gene>
<dbReference type="Proteomes" id="UP000076063">
    <property type="component" value="Unassembled WGS sequence"/>
</dbReference>
<reference evidence="2 4" key="1">
    <citation type="submission" date="2016-03" db="EMBL/GenBank/DDBJ databases">
        <authorList>
            <consortium name="Pathogen Informatics"/>
        </authorList>
    </citation>
    <scope>NUCLEOTIDE SEQUENCE [LARGE SCALE GENOMIC DNA]</scope>
    <source>
        <strain evidence="4">e1527</strain>
        <strain evidence="2">E1527</strain>
    </source>
</reference>
<dbReference type="AlphaFoldDB" id="A0A161ZUF4"/>
<comment type="caution">
    <text evidence="2">The sequence shown here is derived from an EMBL/GenBank/DDBJ whole genome shotgun (WGS) entry which is preliminary data.</text>
</comment>
<evidence type="ECO:0000256" key="1">
    <source>
        <dbReference type="SAM" id="MobiDB-lite"/>
    </source>
</evidence>
<dbReference type="EMBL" id="FJZI01000001">
    <property type="protein sequence ID" value="CZX16049.1"/>
    <property type="molecule type" value="Genomic_DNA"/>
</dbReference>